<evidence type="ECO:0008006" key="4">
    <source>
        <dbReference type="Google" id="ProtNLM"/>
    </source>
</evidence>
<organism evidence="2 3">
    <name type="scientific">Compostibacter hankyongensis</name>
    <dbReference type="NCBI Taxonomy" id="1007089"/>
    <lineage>
        <taxon>Bacteria</taxon>
        <taxon>Pseudomonadati</taxon>
        <taxon>Bacteroidota</taxon>
        <taxon>Chitinophagia</taxon>
        <taxon>Chitinophagales</taxon>
        <taxon>Chitinophagaceae</taxon>
        <taxon>Compostibacter</taxon>
    </lineage>
</organism>
<keyword evidence="3" id="KW-1185">Reference proteome</keyword>
<reference evidence="3" key="1">
    <citation type="journal article" date="2019" name="Int. J. Syst. Evol. Microbiol.">
        <title>The Global Catalogue of Microorganisms (GCM) 10K type strain sequencing project: providing services to taxonomists for standard genome sequencing and annotation.</title>
        <authorList>
            <consortium name="The Broad Institute Genomics Platform"/>
            <consortium name="The Broad Institute Genome Sequencing Center for Infectious Disease"/>
            <person name="Wu L."/>
            <person name="Ma J."/>
        </authorList>
    </citation>
    <scope>NUCLEOTIDE SEQUENCE [LARGE SCALE GENOMIC DNA]</scope>
    <source>
        <strain evidence="3">JCM 17664</strain>
    </source>
</reference>
<evidence type="ECO:0000313" key="2">
    <source>
        <dbReference type="EMBL" id="GAA4314310.1"/>
    </source>
</evidence>
<comment type="caution">
    <text evidence="2">The sequence shown here is derived from an EMBL/GenBank/DDBJ whole genome shotgun (WGS) entry which is preliminary data.</text>
</comment>
<name>A0ABP8FZP7_9BACT</name>
<dbReference type="Proteomes" id="UP001501207">
    <property type="component" value="Unassembled WGS sequence"/>
</dbReference>
<accession>A0ABP8FZP7</accession>
<keyword evidence="1" id="KW-0732">Signal</keyword>
<proteinExistence type="predicted"/>
<feature type="chain" id="PRO_5045674017" description="DUF4252 domain-containing protein" evidence="1">
    <location>
        <begin position="24"/>
        <end position="146"/>
    </location>
</feature>
<dbReference type="EMBL" id="BAABFN010000006">
    <property type="protein sequence ID" value="GAA4314310.1"/>
    <property type="molecule type" value="Genomic_DNA"/>
</dbReference>
<protein>
    <recommendedName>
        <fullName evidence="4">DUF4252 domain-containing protein</fullName>
    </recommendedName>
</protein>
<evidence type="ECO:0000313" key="3">
    <source>
        <dbReference type="Proteomes" id="UP001501207"/>
    </source>
</evidence>
<evidence type="ECO:0000256" key="1">
    <source>
        <dbReference type="SAM" id="SignalP"/>
    </source>
</evidence>
<feature type="signal peptide" evidence="1">
    <location>
        <begin position="1"/>
        <end position="23"/>
    </location>
</feature>
<sequence>MMNNTLLAFLFFSFFIIASSSCAQNTYVIDNKIIKEIKIEHVDIGIETPMNVSCKGFEAYFQSQIKAEKVLAIREINDISKITNDFLSSAKKYSDPPDVRVKIIFIQKDGTEQTLCVGRLVSSYKGINFINTKNFIPDILKGLNKK</sequence>
<gene>
    <name evidence="2" type="ORF">GCM10023143_25100</name>
</gene>